<proteinExistence type="predicted"/>
<name>A0A1E7FZN5_9STRA</name>
<feature type="compositionally biased region" description="Basic and acidic residues" evidence="1">
    <location>
        <begin position="94"/>
        <end position="105"/>
    </location>
</feature>
<dbReference type="AlphaFoldDB" id="A0A1E7FZN5"/>
<feature type="region of interest" description="Disordered" evidence="1">
    <location>
        <begin position="257"/>
        <end position="280"/>
    </location>
</feature>
<dbReference type="InParanoid" id="A0A1E7FZN5"/>
<evidence type="ECO:0000313" key="3">
    <source>
        <dbReference type="Proteomes" id="UP000095751"/>
    </source>
</evidence>
<dbReference type="Proteomes" id="UP000095751">
    <property type="component" value="Unassembled WGS sequence"/>
</dbReference>
<evidence type="ECO:0000256" key="1">
    <source>
        <dbReference type="SAM" id="MobiDB-lite"/>
    </source>
</evidence>
<feature type="compositionally biased region" description="Basic residues" evidence="1">
    <location>
        <begin position="268"/>
        <end position="280"/>
    </location>
</feature>
<reference evidence="2 3" key="1">
    <citation type="submission" date="2016-09" db="EMBL/GenBank/DDBJ databases">
        <title>Extensive genetic diversity and differential bi-allelic expression allows diatom success in the polar Southern Ocean.</title>
        <authorList>
            <consortium name="DOE Joint Genome Institute"/>
            <person name="Mock T."/>
            <person name="Otillar R.P."/>
            <person name="Strauss J."/>
            <person name="Dupont C."/>
            <person name="Frickenhaus S."/>
            <person name="Maumus F."/>
            <person name="Mcmullan M."/>
            <person name="Sanges R."/>
            <person name="Schmutz J."/>
            <person name="Toseland A."/>
            <person name="Valas R."/>
            <person name="Veluchamy A."/>
            <person name="Ward B.J."/>
            <person name="Allen A."/>
            <person name="Barry K."/>
            <person name="Falciatore A."/>
            <person name="Ferrante M."/>
            <person name="Fortunato A.E."/>
            <person name="Gloeckner G."/>
            <person name="Gruber A."/>
            <person name="Hipkin R."/>
            <person name="Janech M."/>
            <person name="Kroth P."/>
            <person name="Leese F."/>
            <person name="Lindquist E."/>
            <person name="Lyon B.R."/>
            <person name="Martin J."/>
            <person name="Mayer C."/>
            <person name="Parker M."/>
            <person name="Quesneville H."/>
            <person name="Raymond J."/>
            <person name="Uhlig C."/>
            <person name="Valentin K.U."/>
            <person name="Worden A.Z."/>
            <person name="Armbrust E.V."/>
            <person name="Bowler C."/>
            <person name="Green B."/>
            <person name="Moulton V."/>
            <person name="Van Oosterhout C."/>
            <person name="Grigoriev I."/>
        </authorList>
    </citation>
    <scope>NUCLEOTIDE SEQUENCE [LARGE SCALE GENOMIC DNA]</scope>
    <source>
        <strain evidence="2 3">CCMP1102</strain>
    </source>
</reference>
<dbReference type="EMBL" id="KV784353">
    <property type="protein sequence ID" value="OEU23608.1"/>
    <property type="molecule type" value="Genomic_DNA"/>
</dbReference>
<evidence type="ECO:0000313" key="2">
    <source>
        <dbReference type="EMBL" id="OEU23608.1"/>
    </source>
</evidence>
<accession>A0A1E7FZN5</accession>
<feature type="compositionally biased region" description="Basic and acidic residues" evidence="1">
    <location>
        <begin position="257"/>
        <end position="267"/>
    </location>
</feature>
<keyword evidence="3" id="KW-1185">Reference proteome</keyword>
<dbReference type="OrthoDB" id="43535at2759"/>
<organism evidence="2 3">
    <name type="scientific">Fragilariopsis cylindrus CCMP1102</name>
    <dbReference type="NCBI Taxonomy" id="635003"/>
    <lineage>
        <taxon>Eukaryota</taxon>
        <taxon>Sar</taxon>
        <taxon>Stramenopiles</taxon>
        <taxon>Ochrophyta</taxon>
        <taxon>Bacillariophyta</taxon>
        <taxon>Bacillariophyceae</taxon>
        <taxon>Bacillariophycidae</taxon>
        <taxon>Bacillariales</taxon>
        <taxon>Bacillariaceae</taxon>
        <taxon>Fragilariopsis</taxon>
    </lineage>
</organism>
<protein>
    <submittedName>
        <fullName evidence="2">Uncharacterized protein</fullName>
    </submittedName>
</protein>
<feature type="region of interest" description="Disordered" evidence="1">
    <location>
        <begin position="86"/>
        <end position="146"/>
    </location>
</feature>
<gene>
    <name evidence="2" type="ORF">FRACYDRAFT_267565</name>
</gene>
<dbReference type="KEGG" id="fcy:FRACYDRAFT_267565"/>
<sequence length="280" mass="31881">MTDTDTSSTSWRDTLYIWDGIVSCGIPDPDAKKTSTTTPLSWEGTWVPVTNVPDATNAEVPKRNAFKEFVDSDCKFLISGTAVEDESLSKGNRKTKDQDEEKKDDNNDDDEHFYIAKLTQGEGWDMKDDEENENGGNAESTKTKKYQDETHDVLVKTLRWSGNQRDQREFLIVAKGKNEFGPFISVGWQRPGCRWTLARRYLSDDIDGKDNKDPRISWSLMELHQAVISETIEVMNDGSGQKILKIPPWQSSIMHVDYQEPPKDSHMGGRRKRQKKSAAE</sequence>